<sequence length="496" mass="51997">MRARWVTMGTPFAPVPFVPIPLARSRRASPALPVLAHRPLIRSAAPRPAASGAPMPDPAGAPAFDPPPFRPHRLLRGGHAQTLAAVYWTGTAPFLAPLPGARFRRHRVDLGDGDALALHDLTPPDWSLGDPVALLVHGLGGSADSPYMVRIAAKLAALGVRAVRMDHRTCGAGADFSRQPYHAGLSGDVRAAAWFLCGPGGLCPGSPLGLAGFSMGGNMVLKTLGEHAEAQRAGSGAAGDPTGNASDDPTGSGSDDRPADAPGDGPAGAVPGAPPDAQHPWALPDVPLRGVVVNPAADLAACCDSLTGPVQRFYDRYFAKHLTRHVANTPTICSRRVRDLLNARPRNMRDFDAAVTVPGWRYESVDHYYARESAAPLVRRIDAPTLILSAEDDPLVPAEVVRGLTPGAGVTIHVCEGGGHLGYIASEPRGDHPDADRRWMDWRVVDWLTAPAPAAPRPPALVTPSLQHAAPGPKSPAAPRSDRGSADAARFASTPR</sequence>
<feature type="compositionally biased region" description="Pro residues" evidence="2">
    <location>
        <begin position="55"/>
        <end position="69"/>
    </location>
</feature>
<accession>A0A517P6H3</accession>
<dbReference type="GO" id="GO:0047372">
    <property type="term" value="F:monoacylglycerol lipase activity"/>
    <property type="evidence" value="ECO:0007669"/>
    <property type="project" value="TreeGrafter"/>
</dbReference>
<feature type="region of interest" description="Disordered" evidence="2">
    <location>
        <begin position="453"/>
        <end position="496"/>
    </location>
</feature>
<dbReference type="SUPFAM" id="SSF53474">
    <property type="entry name" value="alpha/beta-Hydrolases"/>
    <property type="match status" value="1"/>
</dbReference>
<name>A0A517P6H3_9PLAN</name>
<comment type="similarity">
    <text evidence="1">Belongs to the AB hydrolase superfamily. AB hydrolase 4 family.</text>
</comment>
<organism evidence="3 4">
    <name type="scientific">Alienimonas californiensis</name>
    <dbReference type="NCBI Taxonomy" id="2527989"/>
    <lineage>
        <taxon>Bacteria</taxon>
        <taxon>Pseudomonadati</taxon>
        <taxon>Planctomycetota</taxon>
        <taxon>Planctomycetia</taxon>
        <taxon>Planctomycetales</taxon>
        <taxon>Planctomycetaceae</taxon>
        <taxon>Alienimonas</taxon>
    </lineage>
</organism>
<evidence type="ECO:0000256" key="1">
    <source>
        <dbReference type="ARBA" id="ARBA00010884"/>
    </source>
</evidence>
<dbReference type="Gene3D" id="3.40.50.1820">
    <property type="entry name" value="alpha/beta hydrolase"/>
    <property type="match status" value="1"/>
</dbReference>
<evidence type="ECO:0000256" key="2">
    <source>
        <dbReference type="SAM" id="MobiDB-lite"/>
    </source>
</evidence>
<dbReference type="PANTHER" id="PTHR10794">
    <property type="entry name" value="ABHYDROLASE DOMAIN-CONTAINING PROTEIN"/>
    <property type="match status" value="1"/>
</dbReference>
<reference evidence="3 4" key="1">
    <citation type="submission" date="2019-02" db="EMBL/GenBank/DDBJ databases">
        <title>Deep-cultivation of Planctomycetes and their phenomic and genomic characterization uncovers novel biology.</title>
        <authorList>
            <person name="Wiegand S."/>
            <person name="Jogler M."/>
            <person name="Boedeker C."/>
            <person name="Pinto D."/>
            <person name="Vollmers J."/>
            <person name="Rivas-Marin E."/>
            <person name="Kohn T."/>
            <person name="Peeters S.H."/>
            <person name="Heuer A."/>
            <person name="Rast P."/>
            <person name="Oberbeckmann S."/>
            <person name="Bunk B."/>
            <person name="Jeske O."/>
            <person name="Meyerdierks A."/>
            <person name="Storesund J.E."/>
            <person name="Kallscheuer N."/>
            <person name="Luecker S."/>
            <person name="Lage O.M."/>
            <person name="Pohl T."/>
            <person name="Merkel B.J."/>
            <person name="Hornburger P."/>
            <person name="Mueller R.-W."/>
            <person name="Bruemmer F."/>
            <person name="Labrenz M."/>
            <person name="Spormann A.M."/>
            <person name="Op den Camp H."/>
            <person name="Overmann J."/>
            <person name="Amann R."/>
            <person name="Jetten M.S.M."/>
            <person name="Mascher T."/>
            <person name="Medema M.H."/>
            <person name="Devos D.P."/>
            <person name="Kaster A.-K."/>
            <person name="Ovreas L."/>
            <person name="Rohde M."/>
            <person name="Galperin M.Y."/>
            <person name="Jogler C."/>
        </authorList>
    </citation>
    <scope>NUCLEOTIDE SEQUENCE [LARGE SCALE GENOMIC DNA]</scope>
    <source>
        <strain evidence="3 4">CA12</strain>
    </source>
</reference>
<dbReference type="GO" id="GO:0034338">
    <property type="term" value="F:short-chain carboxylesterase activity"/>
    <property type="evidence" value="ECO:0007669"/>
    <property type="project" value="TreeGrafter"/>
</dbReference>
<feature type="compositionally biased region" description="Low complexity" evidence="2">
    <location>
        <begin position="260"/>
        <end position="271"/>
    </location>
</feature>
<dbReference type="KEGG" id="acaf:CA12_10580"/>
<feature type="region of interest" description="Disordered" evidence="2">
    <location>
        <begin position="46"/>
        <end position="69"/>
    </location>
</feature>
<keyword evidence="3" id="KW-0378">Hydrolase</keyword>
<protein>
    <submittedName>
        <fullName evidence="3">Putative hydrolase</fullName>
    </submittedName>
</protein>
<feature type="region of interest" description="Disordered" evidence="2">
    <location>
        <begin position="229"/>
        <end position="282"/>
    </location>
</feature>
<dbReference type="Proteomes" id="UP000318741">
    <property type="component" value="Chromosome"/>
</dbReference>
<gene>
    <name evidence="3" type="ORF">CA12_10580</name>
</gene>
<evidence type="ECO:0000313" key="4">
    <source>
        <dbReference type="Proteomes" id="UP000318741"/>
    </source>
</evidence>
<proteinExistence type="inferred from homology"/>
<feature type="compositionally biased region" description="Polar residues" evidence="2">
    <location>
        <begin position="243"/>
        <end position="252"/>
    </location>
</feature>
<dbReference type="InterPro" id="IPR029058">
    <property type="entry name" value="AB_hydrolase_fold"/>
</dbReference>
<dbReference type="InterPro" id="IPR050960">
    <property type="entry name" value="AB_hydrolase_4_sf"/>
</dbReference>
<dbReference type="EMBL" id="CP036265">
    <property type="protein sequence ID" value="QDT14978.1"/>
    <property type="molecule type" value="Genomic_DNA"/>
</dbReference>
<dbReference type="AlphaFoldDB" id="A0A517P6H3"/>
<dbReference type="OrthoDB" id="332676at2"/>
<evidence type="ECO:0000313" key="3">
    <source>
        <dbReference type="EMBL" id="QDT14978.1"/>
    </source>
</evidence>
<keyword evidence="4" id="KW-1185">Reference proteome</keyword>
<dbReference type="PANTHER" id="PTHR10794:SF94">
    <property type="entry name" value="ESTERASE YHET-RELATED"/>
    <property type="match status" value="1"/>
</dbReference>